<gene>
    <name evidence="8" type="ORF">CTheo_6625</name>
</gene>
<dbReference type="SUPFAM" id="SSF103481">
    <property type="entry name" value="Multidrug resistance efflux transporter EmrE"/>
    <property type="match status" value="2"/>
</dbReference>
<evidence type="ECO:0000259" key="7">
    <source>
        <dbReference type="Pfam" id="PF00892"/>
    </source>
</evidence>
<evidence type="ECO:0000313" key="9">
    <source>
        <dbReference type="Proteomes" id="UP000383932"/>
    </source>
</evidence>
<evidence type="ECO:0000256" key="5">
    <source>
        <dbReference type="SAM" id="MobiDB-lite"/>
    </source>
</evidence>
<dbReference type="GO" id="GO:0016020">
    <property type="term" value="C:membrane"/>
    <property type="evidence" value="ECO:0007669"/>
    <property type="project" value="UniProtKB-SubCell"/>
</dbReference>
<feature type="region of interest" description="Disordered" evidence="5">
    <location>
        <begin position="358"/>
        <end position="382"/>
    </location>
</feature>
<evidence type="ECO:0000256" key="3">
    <source>
        <dbReference type="ARBA" id="ARBA00022989"/>
    </source>
</evidence>
<dbReference type="Proteomes" id="UP000383932">
    <property type="component" value="Unassembled WGS sequence"/>
</dbReference>
<feature type="domain" description="EamA" evidence="7">
    <location>
        <begin position="48"/>
        <end position="184"/>
    </location>
</feature>
<feature type="transmembrane region" description="Helical" evidence="6">
    <location>
        <begin position="145"/>
        <end position="162"/>
    </location>
</feature>
<dbReference type="Gene3D" id="1.10.3730.20">
    <property type="match status" value="1"/>
</dbReference>
<dbReference type="InterPro" id="IPR037185">
    <property type="entry name" value="EmrE-like"/>
</dbReference>
<feature type="compositionally biased region" description="Polar residues" evidence="5">
    <location>
        <begin position="15"/>
        <end position="26"/>
    </location>
</feature>
<feature type="region of interest" description="Disordered" evidence="5">
    <location>
        <begin position="1"/>
        <end position="34"/>
    </location>
</feature>
<keyword evidence="4 6" id="KW-0472">Membrane</keyword>
<feature type="transmembrane region" description="Helical" evidence="6">
    <location>
        <begin position="333"/>
        <end position="351"/>
    </location>
</feature>
<dbReference type="AlphaFoldDB" id="A0A5N5QE28"/>
<keyword evidence="9" id="KW-1185">Reference proteome</keyword>
<name>A0A5N5QE28_9AGAM</name>
<comment type="subcellular location">
    <subcellularLocation>
        <location evidence="1">Membrane</location>
        <topology evidence="1">Multi-pass membrane protein</topology>
    </subcellularLocation>
</comment>
<evidence type="ECO:0000256" key="4">
    <source>
        <dbReference type="ARBA" id="ARBA00023136"/>
    </source>
</evidence>
<dbReference type="OrthoDB" id="306876at2759"/>
<feature type="transmembrane region" description="Helical" evidence="6">
    <location>
        <begin position="310"/>
        <end position="327"/>
    </location>
</feature>
<feature type="transmembrane region" description="Helical" evidence="6">
    <location>
        <begin position="211"/>
        <end position="229"/>
    </location>
</feature>
<comment type="caution">
    <text evidence="8">The sequence shown here is derived from an EMBL/GenBank/DDBJ whole genome shotgun (WGS) entry which is preliminary data.</text>
</comment>
<evidence type="ECO:0000256" key="2">
    <source>
        <dbReference type="ARBA" id="ARBA00022692"/>
    </source>
</evidence>
<feature type="transmembrane region" description="Helical" evidence="6">
    <location>
        <begin position="83"/>
        <end position="103"/>
    </location>
</feature>
<dbReference type="InterPro" id="IPR000620">
    <property type="entry name" value="EamA_dom"/>
</dbReference>
<dbReference type="PANTHER" id="PTHR22911">
    <property type="entry name" value="ACYL-MALONYL CONDENSING ENZYME-RELATED"/>
    <property type="match status" value="1"/>
</dbReference>
<accession>A0A5N5QE28</accession>
<evidence type="ECO:0000256" key="1">
    <source>
        <dbReference type="ARBA" id="ARBA00004141"/>
    </source>
</evidence>
<feature type="transmembrane region" description="Helical" evidence="6">
    <location>
        <begin position="171"/>
        <end position="191"/>
    </location>
</feature>
<feature type="transmembrane region" description="Helical" evidence="6">
    <location>
        <begin position="250"/>
        <end position="271"/>
    </location>
</feature>
<evidence type="ECO:0000256" key="6">
    <source>
        <dbReference type="SAM" id="Phobius"/>
    </source>
</evidence>
<keyword evidence="2 6" id="KW-0812">Transmembrane</keyword>
<feature type="domain" description="EamA" evidence="7">
    <location>
        <begin position="221"/>
        <end position="349"/>
    </location>
</feature>
<dbReference type="EMBL" id="SSOP01000215">
    <property type="protein sequence ID" value="KAB5589924.1"/>
    <property type="molecule type" value="Genomic_DNA"/>
</dbReference>
<sequence length="382" mass="41094">MTTPRSPAPRLLESSHANYGSGTKSVQVEPKPISTSPTPLQKFLSRNKGLMIIFVSRFFFSLMDSSVKYLATLDESVSSLEVIAARMGITYVLGQIYMLAAGIPDPFLGPKGIRGLLVFRGVTGFLGLFGLYYSLQYMTLSEATVLTFLTPMVTTVFGFIFLREAVSLKQWMVGFISLSGVVLIAKPPFLFGGGTEVEVGIGADEAALTEAQRLIAVGAALIGVVGNSCTWVSMRTVGQRAHTMHNMSHFSLWCVVVSIVAMYATGTKWVIPIDNAAWVGVFALVGFFGLMGQLLLIIGLQFESASRGSMAVYIQIVFSLILERILFGVSPSGSSLVGTFVIVTSAIYVALNKPPVKLEPSDEEEGLISANESVAAAERESR</sequence>
<proteinExistence type="predicted"/>
<feature type="transmembrane region" description="Helical" evidence="6">
    <location>
        <begin position="115"/>
        <end position="133"/>
    </location>
</feature>
<protein>
    <submittedName>
        <fullName evidence="8">Transport protein</fullName>
    </submittedName>
</protein>
<evidence type="ECO:0000313" key="8">
    <source>
        <dbReference type="EMBL" id="KAB5589924.1"/>
    </source>
</evidence>
<organism evidence="8 9">
    <name type="scientific">Ceratobasidium theobromae</name>
    <dbReference type="NCBI Taxonomy" id="1582974"/>
    <lineage>
        <taxon>Eukaryota</taxon>
        <taxon>Fungi</taxon>
        <taxon>Dikarya</taxon>
        <taxon>Basidiomycota</taxon>
        <taxon>Agaricomycotina</taxon>
        <taxon>Agaricomycetes</taxon>
        <taxon>Cantharellales</taxon>
        <taxon>Ceratobasidiaceae</taxon>
        <taxon>Ceratobasidium</taxon>
    </lineage>
</organism>
<dbReference type="Pfam" id="PF00892">
    <property type="entry name" value="EamA"/>
    <property type="match status" value="2"/>
</dbReference>
<dbReference type="PANTHER" id="PTHR22911:SF6">
    <property type="entry name" value="SOLUTE CARRIER FAMILY 35 MEMBER G1"/>
    <property type="match status" value="1"/>
</dbReference>
<keyword evidence="3 6" id="KW-1133">Transmembrane helix</keyword>
<feature type="transmembrane region" description="Helical" evidence="6">
    <location>
        <begin position="277"/>
        <end position="298"/>
    </location>
</feature>
<reference evidence="8 9" key="1">
    <citation type="journal article" date="2019" name="Fungal Biol. Biotechnol.">
        <title>Draft genome sequence of fastidious pathogen Ceratobasidium theobromae, which causes vascular-streak dieback in Theobroma cacao.</title>
        <authorList>
            <person name="Ali S.S."/>
            <person name="Asman A."/>
            <person name="Shao J."/>
            <person name="Firmansyah A.P."/>
            <person name="Susilo A.W."/>
            <person name="Rosmana A."/>
            <person name="McMahon P."/>
            <person name="Junaid M."/>
            <person name="Guest D."/>
            <person name="Kheng T.Y."/>
            <person name="Meinhardt L.W."/>
            <person name="Bailey B.A."/>
        </authorList>
    </citation>
    <scope>NUCLEOTIDE SEQUENCE [LARGE SCALE GENOMIC DNA]</scope>
    <source>
        <strain evidence="8 9">CT2</strain>
    </source>
</reference>